<evidence type="ECO:0000256" key="1">
    <source>
        <dbReference type="ARBA" id="ARBA00023002"/>
    </source>
</evidence>
<evidence type="ECO:0000259" key="4">
    <source>
        <dbReference type="Pfam" id="PF00171"/>
    </source>
</evidence>
<dbReference type="Gene3D" id="3.40.605.10">
    <property type="entry name" value="Aldehyde Dehydrogenase, Chain A, domain 1"/>
    <property type="match status" value="1"/>
</dbReference>
<proteinExistence type="inferred from homology"/>
<dbReference type="EMBL" id="JBEFLD010000004">
    <property type="protein sequence ID" value="MEQ6290931.1"/>
    <property type="molecule type" value="Genomic_DNA"/>
</dbReference>
<dbReference type="InterPro" id="IPR016163">
    <property type="entry name" value="Ald_DH_C"/>
</dbReference>
<dbReference type="InterPro" id="IPR016160">
    <property type="entry name" value="Ald_DH_CS_CYS"/>
</dbReference>
<accession>A0ABV1M4K4</accession>
<keyword evidence="1 3" id="KW-0560">Oxidoreductase</keyword>
<sequence length="487" mass="52020">MNTPILCSYIGGRSIDNPALPLVDNIEPATGKVLCRVQQAGDAEVALAVEAAQQGFAVWSAMSGAERGRILNRAALLLRERNRQLAELEVRDNGKPIQEAEVVDVLSGADCVEYFGGLAASIHGQQFALKGAFAYTRREPLGVCLGIGAWNYPLQIACWKSAPALACGNAMIYKPASLTPMTAIELAKIYTEAGVPDGVFNVILGSSAPARQLIAHPGVAKVSVTGSVETGKAIMADAAKTLKRVTMELGGKSPLIIFDDADLDQAVSAAMLANFYTQGEICTNGTRVFVHESIHDAFLEKLVTRTRKLKIGDPMQPDTQVGAQISGDHAANVLRYVELGIAEGASLLAGGQRVEVPGCEGGHFIAPTIFAGCHDDMSIVREEIFGPVMSVLKFKDEAEVLARANNTRLGLAAGVFTRDLTRGHRMAEKLQAGVCWINNYNITPIEMPFGGLKESGIGHENSLVTLDYYTQLKSVYVELSGVACPYE</sequence>
<dbReference type="GO" id="GO:0008802">
    <property type="term" value="F:betaine-aldehyde dehydrogenase (NAD+) activity"/>
    <property type="evidence" value="ECO:0007669"/>
    <property type="project" value="UniProtKB-EC"/>
</dbReference>
<comment type="caution">
    <text evidence="5">The sequence shown here is derived from an EMBL/GenBank/DDBJ whole genome shotgun (WGS) entry which is preliminary data.</text>
</comment>
<dbReference type="PANTHER" id="PTHR11699">
    <property type="entry name" value="ALDEHYDE DEHYDROGENASE-RELATED"/>
    <property type="match status" value="1"/>
</dbReference>
<dbReference type="Proteomes" id="UP001433638">
    <property type="component" value="Unassembled WGS sequence"/>
</dbReference>
<dbReference type="Pfam" id="PF00171">
    <property type="entry name" value="Aldedh"/>
    <property type="match status" value="1"/>
</dbReference>
<dbReference type="InterPro" id="IPR016162">
    <property type="entry name" value="Ald_DH_N"/>
</dbReference>
<dbReference type="InterPro" id="IPR016161">
    <property type="entry name" value="Ald_DH/histidinol_DH"/>
</dbReference>
<comment type="similarity">
    <text evidence="3">Belongs to the aldehyde dehydrogenase family.</text>
</comment>
<reference evidence="5" key="1">
    <citation type="submission" date="2024-06" db="EMBL/GenBank/DDBJ databases">
        <title>Genome sequence of Vogesella sp. MAHUQ-64.</title>
        <authorList>
            <person name="Huq M.A."/>
        </authorList>
    </citation>
    <scope>NUCLEOTIDE SEQUENCE</scope>
    <source>
        <strain evidence="5">MAHUQ-64</strain>
    </source>
</reference>
<keyword evidence="6" id="KW-1185">Reference proteome</keyword>
<evidence type="ECO:0000256" key="3">
    <source>
        <dbReference type="RuleBase" id="RU003345"/>
    </source>
</evidence>
<evidence type="ECO:0000313" key="5">
    <source>
        <dbReference type="EMBL" id="MEQ6290931.1"/>
    </source>
</evidence>
<evidence type="ECO:0000313" key="6">
    <source>
        <dbReference type="Proteomes" id="UP001433638"/>
    </source>
</evidence>
<dbReference type="EC" id="1.2.1.8" evidence="5"/>
<protein>
    <submittedName>
        <fullName evidence="5">Betaine-aldehyde dehydrogenase</fullName>
        <ecNumber evidence="5">1.2.1.8</ecNumber>
    </submittedName>
</protein>
<dbReference type="PROSITE" id="PS00070">
    <property type="entry name" value="ALDEHYDE_DEHYDR_CYS"/>
    <property type="match status" value="1"/>
</dbReference>
<dbReference type="SUPFAM" id="SSF53720">
    <property type="entry name" value="ALDH-like"/>
    <property type="match status" value="1"/>
</dbReference>
<feature type="active site" evidence="2">
    <location>
        <position position="248"/>
    </location>
</feature>
<feature type="domain" description="Aldehyde dehydrogenase" evidence="4">
    <location>
        <begin position="23"/>
        <end position="475"/>
    </location>
</feature>
<organism evidence="5 6">
    <name type="scientific">Vogesella oryzagri</name>
    <dbReference type="NCBI Taxonomy" id="3160864"/>
    <lineage>
        <taxon>Bacteria</taxon>
        <taxon>Pseudomonadati</taxon>
        <taxon>Pseudomonadota</taxon>
        <taxon>Betaproteobacteria</taxon>
        <taxon>Neisseriales</taxon>
        <taxon>Chromobacteriaceae</taxon>
        <taxon>Vogesella</taxon>
    </lineage>
</organism>
<dbReference type="NCBIfam" id="NF009725">
    <property type="entry name" value="PRK13252.1"/>
    <property type="match status" value="1"/>
</dbReference>
<evidence type="ECO:0000256" key="2">
    <source>
        <dbReference type="PROSITE-ProRule" id="PRU10007"/>
    </source>
</evidence>
<dbReference type="InterPro" id="IPR029510">
    <property type="entry name" value="Ald_DH_CS_GLU"/>
</dbReference>
<dbReference type="Gene3D" id="3.40.309.10">
    <property type="entry name" value="Aldehyde Dehydrogenase, Chain A, domain 2"/>
    <property type="match status" value="1"/>
</dbReference>
<dbReference type="PROSITE" id="PS00687">
    <property type="entry name" value="ALDEHYDE_DEHYDR_GLU"/>
    <property type="match status" value="1"/>
</dbReference>
<name>A0ABV1M4K4_9NEIS</name>
<dbReference type="InterPro" id="IPR015590">
    <property type="entry name" value="Aldehyde_DH_dom"/>
</dbReference>
<gene>
    <name evidence="5" type="primary">betB</name>
    <name evidence="5" type="ORF">ABNW52_09905</name>
</gene>
<dbReference type="CDD" id="cd07090">
    <property type="entry name" value="ALDH_F9_TMBADH"/>
    <property type="match status" value="1"/>
</dbReference>
<dbReference type="RefSeq" id="WP_349587041.1">
    <property type="nucleotide sequence ID" value="NZ_JBEFLD010000004.1"/>
</dbReference>